<evidence type="ECO:0000256" key="1">
    <source>
        <dbReference type="SAM" id="SignalP"/>
    </source>
</evidence>
<dbReference type="EMBL" id="JAAGWQ010000272">
    <property type="protein sequence ID" value="KAF5657693.1"/>
    <property type="molecule type" value="Genomic_DNA"/>
</dbReference>
<dbReference type="AlphaFoldDB" id="A0A8H5WGU4"/>
<name>A0A8H5WGU4_FUSHE</name>
<sequence>MKQTLASTILFFGLGLAQYAGQIKVKDDGCPLFTASEKSQTLSWAKGTNICADLSGICPDGKCFMAIQANLAGTDSRTPAKMGACPSNDCSSDCQTWDVEERGNGIAVDCAEFTGQHYFYLGD</sequence>
<evidence type="ECO:0000313" key="2">
    <source>
        <dbReference type="EMBL" id="KAF5657693.1"/>
    </source>
</evidence>
<gene>
    <name evidence="2" type="ORF">FHETE_10298</name>
</gene>
<evidence type="ECO:0000313" key="3">
    <source>
        <dbReference type="Proteomes" id="UP000567885"/>
    </source>
</evidence>
<accession>A0A8H5WGU4</accession>
<proteinExistence type="predicted"/>
<keyword evidence="3" id="KW-1185">Reference proteome</keyword>
<protein>
    <submittedName>
        <fullName evidence="2">High-affinity glucose transporter</fullName>
    </submittedName>
</protein>
<keyword evidence="1" id="KW-0732">Signal</keyword>
<keyword evidence="2" id="KW-0762">Sugar transport</keyword>
<keyword evidence="2" id="KW-0813">Transport</keyword>
<dbReference type="OrthoDB" id="4973649at2759"/>
<dbReference type="Proteomes" id="UP000567885">
    <property type="component" value="Unassembled WGS sequence"/>
</dbReference>
<comment type="caution">
    <text evidence="2">The sequence shown here is derived from an EMBL/GenBank/DDBJ whole genome shotgun (WGS) entry which is preliminary data.</text>
</comment>
<reference evidence="2 3" key="1">
    <citation type="submission" date="2020-05" db="EMBL/GenBank/DDBJ databases">
        <title>Identification and distribution of gene clusters putatively required for synthesis of sphingolipid metabolism inhibitors in phylogenetically diverse species of the filamentous fungus Fusarium.</title>
        <authorList>
            <person name="Kim H.-S."/>
            <person name="Busman M."/>
            <person name="Brown D.W."/>
            <person name="Divon H."/>
            <person name="Uhlig S."/>
            <person name="Proctor R.H."/>
        </authorList>
    </citation>
    <scope>NUCLEOTIDE SEQUENCE [LARGE SCALE GENOMIC DNA]</scope>
    <source>
        <strain evidence="2 3">NRRL 20693</strain>
    </source>
</reference>
<feature type="signal peptide" evidence="1">
    <location>
        <begin position="1"/>
        <end position="17"/>
    </location>
</feature>
<feature type="chain" id="PRO_5034707436" evidence="1">
    <location>
        <begin position="18"/>
        <end position="123"/>
    </location>
</feature>
<organism evidence="2 3">
    <name type="scientific">Fusarium heterosporum</name>
    <dbReference type="NCBI Taxonomy" id="42747"/>
    <lineage>
        <taxon>Eukaryota</taxon>
        <taxon>Fungi</taxon>
        <taxon>Dikarya</taxon>
        <taxon>Ascomycota</taxon>
        <taxon>Pezizomycotina</taxon>
        <taxon>Sordariomycetes</taxon>
        <taxon>Hypocreomycetidae</taxon>
        <taxon>Hypocreales</taxon>
        <taxon>Nectriaceae</taxon>
        <taxon>Fusarium</taxon>
        <taxon>Fusarium heterosporum species complex</taxon>
    </lineage>
</organism>